<evidence type="ECO:0000256" key="11">
    <source>
        <dbReference type="ARBA" id="ARBA00023146"/>
    </source>
</evidence>
<keyword evidence="12" id="KW-0539">Nucleus</keyword>
<dbReference type="PANTHER" id="PTHR46264:SF4">
    <property type="entry name" value="TYROSINE--TRNA LIGASE, CYTOPLASMIC"/>
    <property type="match status" value="1"/>
</dbReference>
<dbReference type="PRINTS" id="PR01040">
    <property type="entry name" value="TRNASYNTHTYR"/>
</dbReference>
<evidence type="ECO:0000256" key="16">
    <source>
        <dbReference type="SAM" id="MobiDB-lite"/>
    </source>
</evidence>
<dbReference type="InterPro" id="IPR012340">
    <property type="entry name" value="NA-bd_OB-fold"/>
</dbReference>
<dbReference type="InterPro" id="IPR050489">
    <property type="entry name" value="Tyr-tRNA_synthase"/>
</dbReference>
<keyword evidence="9 14" id="KW-0694">RNA-binding</keyword>
<evidence type="ECO:0000256" key="5">
    <source>
        <dbReference type="ARBA" id="ARBA00022555"/>
    </source>
</evidence>
<dbReference type="AlphaFoldDB" id="A0A5K3EW87"/>
<sequence>MDEEGSRYSLVVRNLQEVVGDAELRSYLSGEKAMEVYWGTATTGKPHVAYFVPIIKIAEMLHAGLKVTILFADLHAYLDNMKSPWHILYHRATYYETIIKGMLEAVGVRLDRLHFIRGSEYELSRAYSEDVYKISADTSIRDARKAGAEVVKQVSNPLVSGLLYPLLQALDEEYLHVDAQFGGVDQRKIFMLCERILPRLGYKKRVHLMNPMVPGLTGGKMSASEADSKIDMLESSESVRQKLAKASCPPGQTASDGNGVLAFVKFVIFPMAHLSASSTGLKVGDRVFTTYEELEAAYVAGGDAGVSADALRTCVFDHLDSRMEVVRRKFALPQFASLPSDAYPTDDDKTHVEESRSTASLTAAHDDRMASIIARLATTEQHLEPFEDVHAVASLLAGVNVASLADRLTATGRKCLRCLWSVSPGGLPHLGHTLPLRVLARLSRVPGVHVIILVDDITAFLEGNCSWDLREPRCVFVETMLRAAFKSFEGNDKALTVFRGHEYKCEGTYMLDLYRLVSYVPERDAVLCSGMSPAALQASDDSEGPGVGLNLSSLLLPCTSLLDTYHLGADLRLASPHKTQWHLTFARQFLPLFDAHCKLPVFATHPMLPCLSASVEGDASAFMTSFVPTLRDPRVAHSVSAQAVSKAAADRCLPLVEPPPPGVSAVSLLPGLKKRLKQSFCEPGNVLTNPLLEIFKLVVLPELKPQENLVLPRSDQHGGPITLTPAEYSGAGRLDDMFANEQWHPGDLKTALEQALSSGLQQRLSAHSPSPCELGDLLDAAFPVPGKKKDKHPQGSKQGGKSPRSSKADEFDPSLLEVQVGKIVHVQPHPISANLNVCRVSFGDQERCSVIGLPASALHDKNAVFLTNLKVCEVEGVRSEVKLVCVASLAGGNDEPLLCENHTAGTRLRFRLTSGKSGRGHDADKTTIVDPTNHPGWRSFFADLIFCPEDGGALVWKNNWRLSLA</sequence>
<dbReference type="GO" id="GO:0005737">
    <property type="term" value="C:cytoplasm"/>
    <property type="evidence" value="ECO:0007669"/>
    <property type="project" value="UniProtKB-SubCell"/>
</dbReference>
<comment type="similarity">
    <text evidence="3 15">Belongs to the class-I aminoacyl-tRNA synthetase family.</text>
</comment>
<evidence type="ECO:0000256" key="13">
    <source>
        <dbReference type="ARBA" id="ARBA00048400"/>
    </source>
</evidence>
<dbReference type="SUPFAM" id="SSF52374">
    <property type="entry name" value="Nucleotidylyl transferase"/>
    <property type="match status" value="2"/>
</dbReference>
<evidence type="ECO:0000256" key="3">
    <source>
        <dbReference type="ARBA" id="ARBA00005594"/>
    </source>
</evidence>
<keyword evidence="8 15" id="KW-0067">ATP-binding</keyword>
<accession>A0A5K3EW87</accession>
<dbReference type="InterPro" id="IPR014729">
    <property type="entry name" value="Rossmann-like_a/b/a_fold"/>
</dbReference>
<evidence type="ECO:0000256" key="1">
    <source>
        <dbReference type="ARBA" id="ARBA00004123"/>
    </source>
</evidence>
<evidence type="ECO:0000256" key="14">
    <source>
        <dbReference type="PROSITE-ProRule" id="PRU00209"/>
    </source>
</evidence>
<dbReference type="Pfam" id="PF01588">
    <property type="entry name" value="tRNA_bind"/>
    <property type="match status" value="1"/>
</dbReference>
<dbReference type="FunFam" id="3.40.50.620:FF:000040">
    <property type="entry name" value="Tyrosine--tRNA ligase"/>
    <property type="match status" value="1"/>
</dbReference>
<dbReference type="WBParaSite" id="MCU_003096-RB">
    <property type="protein sequence ID" value="MCU_003096-RB"/>
    <property type="gene ID" value="MCU_003096"/>
</dbReference>
<comment type="catalytic activity">
    <reaction evidence="13">
        <text>tRNA(Tyr) + L-tyrosine + ATP = L-tyrosyl-tRNA(Tyr) + AMP + diphosphate + H(+)</text>
        <dbReference type="Rhea" id="RHEA:10220"/>
        <dbReference type="Rhea" id="RHEA-COMP:9706"/>
        <dbReference type="Rhea" id="RHEA-COMP:9707"/>
        <dbReference type="ChEBI" id="CHEBI:15378"/>
        <dbReference type="ChEBI" id="CHEBI:30616"/>
        <dbReference type="ChEBI" id="CHEBI:33019"/>
        <dbReference type="ChEBI" id="CHEBI:58315"/>
        <dbReference type="ChEBI" id="CHEBI:78442"/>
        <dbReference type="ChEBI" id="CHEBI:78536"/>
        <dbReference type="ChEBI" id="CHEBI:456215"/>
        <dbReference type="EC" id="6.1.1.1"/>
    </reaction>
    <physiologicalReaction direction="left-to-right" evidence="13">
        <dbReference type="Rhea" id="RHEA:10221"/>
    </physiologicalReaction>
</comment>
<dbReference type="Gene3D" id="1.10.240.10">
    <property type="entry name" value="Tyrosyl-Transfer RNA Synthetase"/>
    <property type="match status" value="2"/>
</dbReference>
<dbReference type="GO" id="GO:0006437">
    <property type="term" value="P:tyrosyl-tRNA aminoacylation"/>
    <property type="evidence" value="ECO:0007669"/>
    <property type="project" value="InterPro"/>
</dbReference>
<reference evidence="18" key="1">
    <citation type="submission" date="2019-11" db="UniProtKB">
        <authorList>
            <consortium name="WormBaseParasite"/>
        </authorList>
    </citation>
    <scope>IDENTIFICATION</scope>
</reference>
<dbReference type="InterPro" id="IPR002547">
    <property type="entry name" value="tRNA-bd_dom"/>
</dbReference>
<feature type="region of interest" description="Disordered" evidence="16">
    <location>
        <begin position="783"/>
        <end position="810"/>
    </location>
</feature>
<evidence type="ECO:0000256" key="8">
    <source>
        <dbReference type="ARBA" id="ARBA00022840"/>
    </source>
</evidence>
<protein>
    <recommendedName>
        <fullName evidence="15">Tyrosine--tRNA ligase</fullName>
        <ecNumber evidence="15">6.1.1.1</ecNumber>
    </recommendedName>
    <alternativeName>
        <fullName evidence="15">Tyrosyl-tRNA synthetase</fullName>
    </alternativeName>
</protein>
<dbReference type="NCBIfam" id="TIGR00234">
    <property type="entry name" value="tyrS"/>
    <property type="match status" value="1"/>
</dbReference>
<evidence type="ECO:0000256" key="6">
    <source>
        <dbReference type="ARBA" id="ARBA00022598"/>
    </source>
</evidence>
<keyword evidence="5 14" id="KW-0820">tRNA-binding</keyword>
<evidence type="ECO:0000256" key="9">
    <source>
        <dbReference type="ARBA" id="ARBA00022884"/>
    </source>
</evidence>
<evidence type="ECO:0000256" key="12">
    <source>
        <dbReference type="ARBA" id="ARBA00023242"/>
    </source>
</evidence>
<evidence type="ECO:0000256" key="4">
    <source>
        <dbReference type="ARBA" id="ARBA00022490"/>
    </source>
</evidence>
<organism evidence="18">
    <name type="scientific">Mesocestoides corti</name>
    <name type="common">Flatworm</name>
    <dbReference type="NCBI Taxonomy" id="53468"/>
    <lineage>
        <taxon>Eukaryota</taxon>
        <taxon>Metazoa</taxon>
        <taxon>Spiralia</taxon>
        <taxon>Lophotrochozoa</taxon>
        <taxon>Platyhelminthes</taxon>
        <taxon>Cestoda</taxon>
        <taxon>Eucestoda</taxon>
        <taxon>Cyclophyllidea</taxon>
        <taxon>Mesocestoididae</taxon>
        <taxon>Mesocestoides</taxon>
    </lineage>
</organism>
<dbReference type="GO" id="GO:0004831">
    <property type="term" value="F:tyrosine-tRNA ligase activity"/>
    <property type="evidence" value="ECO:0007669"/>
    <property type="project" value="UniProtKB-EC"/>
</dbReference>
<evidence type="ECO:0000259" key="17">
    <source>
        <dbReference type="PROSITE" id="PS50886"/>
    </source>
</evidence>
<dbReference type="SUPFAM" id="SSF50249">
    <property type="entry name" value="Nucleic acid-binding proteins"/>
    <property type="match status" value="1"/>
</dbReference>
<dbReference type="GO" id="GO:0000049">
    <property type="term" value="F:tRNA binding"/>
    <property type="evidence" value="ECO:0007669"/>
    <property type="project" value="UniProtKB-UniRule"/>
</dbReference>
<keyword evidence="7 15" id="KW-0547">Nucleotide-binding</keyword>
<dbReference type="InterPro" id="IPR002307">
    <property type="entry name" value="Tyr-tRNA-ligase"/>
</dbReference>
<evidence type="ECO:0000313" key="18">
    <source>
        <dbReference type="WBParaSite" id="MCU_003096-RB"/>
    </source>
</evidence>
<dbReference type="PANTHER" id="PTHR46264">
    <property type="entry name" value="TYROSINE-TRNA LIGASE"/>
    <property type="match status" value="1"/>
</dbReference>
<evidence type="ECO:0000256" key="15">
    <source>
        <dbReference type="RuleBase" id="RU361234"/>
    </source>
</evidence>
<dbReference type="GO" id="GO:0005634">
    <property type="term" value="C:nucleus"/>
    <property type="evidence" value="ECO:0007669"/>
    <property type="project" value="UniProtKB-SubCell"/>
</dbReference>
<evidence type="ECO:0000256" key="7">
    <source>
        <dbReference type="ARBA" id="ARBA00022741"/>
    </source>
</evidence>
<evidence type="ECO:0000256" key="10">
    <source>
        <dbReference type="ARBA" id="ARBA00022917"/>
    </source>
</evidence>
<dbReference type="Pfam" id="PF00579">
    <property type="entry name" value="tRNA-synt_1b"/>
    <property type="match status" value="2"/>
</dbReference>
<dbReference type="PROSITE" id="PS50886">
    <property type="entry name" value="TRBD"/>
    <property type="match status" value="1"/>
</dbReference>
<dbReference type="NCBIfam" id="NF006330">
    <property type="entry name" value="PRK08560.1"/>
    <property type="match status" value="1"/>
</dbReference>
<comment type="subcellular location">
    <subcellularLocation>
        <location evidence="2">Cytoplasm</location>
    </subcellularLocation>
    <subcellularLocation>
        <location evidence="1">Nucleus</location>
    </subcellularLocation>
</comment>
<keyword evidence="6 15" id="KW-0436">Ligase</keyword>
<dbReference type="EC" id="6.1.1.1" evidence="15"/>
<dbReference type="Gene3D" id="3.40.50.620">
    <property type="entry name" value="HUPs"/>
    <property type="match status" value="2"/>
</dbReference>
<dbReference type="InterPro" id="IPR002305">
    <property type="entry name" value="aa-tRNA-synth_Ic"/>
</dbReference>
<keyword evidence="10 15" id="KW-0648">Protein biosynthesis</keyword>
<feature type="domain" description="TRNA-binding" evidence="17">
    <location>
        <begin position="812"/>
        <end position="909"/>
    </location>
</feature>
<evidence type="ECO:0000256" key="2">
    <source>
        <dbReference type="ARBA" id="ARBA00004496"/>
    </source>
</evidence>
<name>A0A5K3EW87_MESCO</name>
<keyword evidence="4" id="KW-0963">Cytoplasm</keyword>
<proteinExistence type="inferred from homology"/>
<dbReference type="Gene3D" id="2.40.50.140">
    <property type="entry name" value="Nucleic acid-binding proteins"/>
    <property type="match status" value="1"/>
</dbReference>
<dbReference type="GO" id="GO:0005524">
    <property type="term" value="F:ATP binding"/>
    <property type="evidence" value="ECO:0007669"/>
    <property type="project" value="UniProtKB-KW"/>
</dbReference>
<keyword evidence="11 15" id="KW-0030">Aminoacyl-tRNA synthetase</keyword>